<sequence length="760" mass="85404">MEQSQLHRLFHAPSAEQNDLIEPSENLALVGAPLSFRSSLAWNYTINTLLRFPCATAVFIAARHKLDSWAGPSLNLSTCSLQTGDGLAQVTNPPQTVLSRIAVKLSVWAHVISAQFPISADGASPTNLRSPATAAGLRKLLAAMPTDDEELGSQGLPCLIIVDDLSAFFDTRVDSSENVRFTLALLNQTVRTIRNQSTPGTPSSQCHFLVTDLAHSHASAFDSIHRFKSGSVSTQTQSLSMQSQSSKKRRQGANGTARLSVSVDQILDQSVDWTIQIQGHFPTFMLEAKETRIRKYKTQLATSDGVENDLPDSLQGLQFHFRVVPAKIAAHPASDEYDADERAEWEDVGHGIALESVTLTETSANTKPKKEKKRKGKKRDSNAALSSPNPSLLASLPQELLERVLAWAGVEAYVAVSQVSHALLLQCSTPSIGRCVFESAFPFKPPELPPTLQLSLSYKKLNHFLLTHGCEFCAAPKARCINWLRLSKNCTKCLEAYSKGAMNADTLTQSHPISLTEDYSDWAKCVMMAEFEYRAERSGNPRLIAAQNRRATIPEAMNNSTSPTLYHGYVPCFRVTWEILHGYPHFNEMYYDSRNFVTLPAYNNMLDLLRHKIFQMRCEVEALRCFEILNEFIFKPNDEDDNASRAQWFVTTGGDWLKDEMPENFTVRNECGLYWEFLKTVQLKWIAVLVKDFEGMHWNEPFLGSEYLKHKALLRDELLKPYSTFEEGKRILLSRYPYLSRTFDDMLKPSNSHWLIFTSS</sequence>
<feature type="region of interest" description="Disordered" evidence="1">
    <location>
        <begin position="232"/>
        <end position="256"/>
    </location>
</feature>
<dbReference type="PANTHER" id="PTHR28653">
    <property type="match status" value="1"/>
</dbReference>
<feature type="compositionally biased region" description="Low complexity" evidence="1">
    <location>
        <begin position="232"/>
        <end position="245"/>
    </location>
</feature>
<gene>
    <name evidence="2" type="ORF">CcCBS67573_g01045</name>
</gene>
<feature type="region of interest" description="Disordered" evidence="1">
    <location>
        <begin position="361"/>
        <end position="390"/>
    </location>
</feature>
<dbReference type="GO" id="GO:0097196">
    <property type="term" value="C:Shu complex"/>
    <property type="evidence" value="ECO:0007669"/>
    <property type="project" value="TreeGrafter"/>
</dbReference>
<reference evidence="2 3" key="1">
    <citation type="journal article" date="2019" name="Sci. Rep.">
        <title>Comparative genomics of chytrid fungi reveal insights into the obligate biotrophic and pathogenic lifestyle of Synchytrium endobioticum.</title>
        <authorList>
            <person name="van de Vossenberg B.T.L.H."/>
            <person name="Warris S."/>
            <person name="Nguyen H.D.T."/>
            <person name="van Gent-Pelzer M.P.E."/>
            <person name="Joly D.L."/>
            <person name="van de Geest H.C."/>
            <person name="Bonants P.J.M."/>
            <person name="Smith D.S."/>
            <person name="Levesque C.A."/>
            <person name="van der Lee T.A.J."/>
        </authorList>
    </citation>
    <scope>NUCLEOTIDE SEQUENCE [LARGE SCALE GENOMIC DNA]</scope>
    <source>
        <strain evidence="2 3">CBS 675.73</strain>
    </source>
</reference>
<name>A0A507FMM3_9FUNG</name>
<evidence type="ECO:0000256" key="1">
    <source>
        <dbReference type="SAM" id="MobiDB-lite"/>
    </source>
</evidence>
<feature type="compositionally biased region" description="Basic residues" evidence="1">
    <location>
        <begin position="367"/>
        <end position="378"/>
    </location>
</feature>
<dbReference type="SUPFAM" id="SSF81383">
    <property type="entry name" value="F-box domain"/>
    <property type="match status" value="1"/>
</dbReference>
<dbReference type="GO" id="GO:0000724">
    <property type="term" value="P:double-strand break repair via homologous recombination"/>
    <property type="evidence" value="ECO:0007669"/>
    <property type="project" value="TreeGrafter"/>
</dbReference>
<dbReference type="Proteomes" id="UP000320333">
    <property type="component" value="Unassembled WGS sequence"/>
</dbReference>
<accession>A0A507FMM3</accession>
<dbReference type="OrthoDB" id="10382397at2759"/>
<evidence type="ECO:0008006" key="4">
    <source>
        <dbReference type="Google" id="ProtNLM"/>
    </source>
</evidence>
<dbReference type="AlphaFoldDB" id="A0A507FMM3"/>
<proteinExistence type="predicted"/>
<keyword evidence="3" id="KW-1185">Reference proteome</keyword>
<evidence type="ECO:0000313" key="3">
    <source>
        <dbReference type="Proteomes" id="UP000320333"/>
    </source>
</evidence>
<protein>
    <recommendedName>
        <fullName evidence="4">F-box domain-containing protein</fullName>
    </recommendedName>
</protein>
<dbReference type="EMBL" id="QEAP01000016">
    <property type="protein sequence ID" value="TPX77659.1"/>
    <property type="molecule type" value="Genomic_DNA"/>
</dbReference>
<organism evidence="2 3">
    <name type="scientific">Chytriomyces confervae</name>
    <dbReference type="NCBI Taxonomy" id="246404"/>
    <lineage>
        <taxon>Eukaryota</taxon>
        <taxon>Fungi</taxon>
        <taxon>Fungi incertae sedis</taxon>
        <taxon>Chytridiomycota</taxon>
        <taxon>Chytridiomycota incertae sedis</taxon>
        <taxon>Chytridiomycetes</taxon>
        <taxon>Chytridiales</taxon>
        <taxon>Chytriomycetaceae</taxon>
        <taxon>Chytriomyces</taxon>
    </lineage>
</organism>
<comment type="caution">
    <text evidence="2">The sequence shown here is derived from an EMBL/GenBank/DDBJ whole genome shotgun (WGS) entry which is preliminary data.</text>
</comment>
<dbReference type="InterPro" id="IPR036047">
    <property type="entry name" value="F-box-like_dom_sf"/>
</dbReference>
<evidence type="ECO:0000313" key="2">
    <source>
        <dbReference type="EMBL" id="TPX77659.1"/>
    </source>
</evidence>
<dbReference type="GO" id="GO:0003697">
    <property type="term" value="F:single-stranded DNA binding"/>
    <property type="evidence" value="ECO:0007669"/>
    <property type="project" value="TreeGrafter"/>
</dbReference>
<dbReference type="PANTHER" id="PTHR28653:SF1">
    <property type="entry name" value="ATPASE SWSAP1"/>
    <property type="match status" value="1"/>
</dbReference>